<name>A0A6G1KF21_9PLEO</name>
<evidence type="ECO:0000313" key="1">
    <source>
        <dbReference type="EMBL" id="KAF2710957.1"/>
    </source>
</evidence>
<protein>
    <submittedName>
        <fullName evidence="1">Uncharacterized protein</fullName>
    </submittedName>
</protein>
<evidence type="ECO:0000313" key="2">
    <source>
        <dbReference type="Proteomes" id="UP000799428"/>
    </source>
</evidence>
<dbReference type="OrthoDB" id="10254945at2759"/>
<proteinExistence type="predicted"/>
<keyword evidence="2" id="KW-1185">Reference proteome</keyword>
<feature type="non-terminal residue" evidence="1">
    <location>
        <position position="1"/>
    </location>
</feature>
<dbReference type="EMBL" id="MU005768">
    <property type="protein sequence ID" value="KAF2710957.1"/>
    <property type="molecule type" value="Genomic_DNA"/>
</dbReference>
<dbReference type="AlphaFoldDB" id="A0A6G1KF21"/>
<gene>
    <name evidence="1" type="ORF">K504DRAFT_350848</name>
</gene>
<organism evidence="1 2">
    <name type="scientific">Pleomassaria siparia CBS 279.74</name>
    <dbReference type="NCBI Taxonomy" id="1314801"/>
    <lineage>
        <taxon>Eukaryota</taxon>
        <taxon>Fungi</taxon>
        <taxon>Dikarya</taxon>
        <taxon>Ascomycota</taxon>
        <taxon>Pezizomycotina</taxon>
        <taxon>Dothideomycetes</taxon>
        <taxon>Pleosporomycetidae</taxon>
        <taxon>Pleosporales</taxon>
        <taxon>Pleomassariaceae</taxon>
        <taxon>Pleomassaria</taxon>
    </lineage>
</organism>
<reference evidence="1" key="1">
    <citation type="journal article" date="2020" name="Stud. Mycol.">
        <title>101 Dothideomycetes genomes: a test case for predicting lifestyles and emergence of pathogens.</title>
        <authorList>
            <person name="Haridas S."/>
            <person name="Albert R."/>
            <person name="Binder M."/>
            <person name="Bloem J."/>
            <person name="Labutti K."/>
            <person name="Salamov A."/>
            <person name="Andreopoulos B."/>
            <person name="Baker S."/>
            <person name="Barry K."/>
            <person name="Bills G."/>
            <person name="Bluhm B."/>
            <person name="Cannon C."/>
            <person name="Castanera R."/>
            <person name="Culley D."/>
            <person name="Daum C."/>
            <person name="Ezra D."/>
            <person name="Gonzalez J."/>
            <person name="Henrissat B."/>
            <person name="Kuo A."/>
            <person name="Liang C."/>
            <person name="Lipzen A."/>
            <person name="Lutzoni F."/>
            <person name="Magnuson J."/>
            <person name="Mondo S."/>
            <person name="Nolan M."/>
            <person name="Ohm R."/>
            <person name="Pangilinan J."/>
            <person name="Park H.-J."/>
            <person name="Ramirez L."/>
            <person name="Alfaro M."/>
            <person name="Sun H."/>
            <person name="Tritt A."/>
            <person name="Yoshinaga Y."/>
            <person name="Zwiers L.-H."/>
            <person name="Turgeon B."/>
            <person name="Goodwin S."/>
            <person name="Spatafora J."/>
            <person name="Crous P."/>
            <person name="Grigoriev I."/>
        </authorList>
    </citation>
    <scope>NUCLEOTIDE SEQUENCE</scope>
    <source>
        <strain evidence="1">CBS 279.74</strain>
    </source>
</reference>
<accession>A0A6G1KF21</accession>
<dbReference type="Proteomes" id="UP000799428">
    <property type="component" value="Unassembled WGS sequence"/>
</dbReference>
<sequence>LLTTANKYDRFRLLNDPSTLESDLDNPVHAIFSHDNFDYGDNLEHGDFIHKQMQQTLRLASNFLQHDSVLEWFVAPLMGRPLRAQGANGKSKTYLSNPLLNKSDAEKKQLINEVRKALHCLSGCITLSFINKAAVKIEIRPQYLNAYLNQYAESSRGKQFRHDFSFATTIVHEICHAVGVMRRGDMCEPYVQCEHPVAEMGFAWENFMFGAIMNPVDQESDTTNFMTRRVWAEPEAYEAAGGKEWATVPISYIARWFRKDTWDTIAQHGPSAIPPPHTELKMKQVPGRFTIYSDTPEKLAYIQAYKDSWALVYPERYVAGEMNNLEVQSTFVNVEVVSTDALQKTAVPVPPR</sequence>
<feature type="non-terminal residue" evidence="1">
    <location>
        <position position="352"/>
    </location>
</feature>